<dbReference type="Proteomes" id="UP001409291">
    <property type="component" value="Unassembled WGS sequence"/>
</dbReference>
<sequence length="201" mass="23383">MNPGRLFFLLSICLLLFFSRAKSSSAHFVFSYQDTTLRNKKIINQDTNILDTALIVGEKLTAEEKMAEKQVTYKSIYFWGDTKNMVTLPHQGGLAVNLNKLYNLLSKKGRASRRLQRLFEREFEQDKVLAQWTALTEAYTPLTGDSLVKFRAYYEPTSKWLRKADHYDQIAYVQHSLKNYLDSVEIIHQRLSLPKLEILNP</sequence>
<accession>A0ABV0BTM1</accession>
<keyword evidence="3" id="KW-1185">Reference proteome</keyword>
<evidence type="ECO:0000256" key="1">
    <source>
        <dbReference type="SAM" id="SignalP"/>
    </source>
</evidence>
<dbReference type="RefSeq" id="WP_346581407.1">
    <property type="nucleotide sequence ID" value="NZ_JBDJNQ010000005.1"/>
</dbReference>
<comment type="caution">
    <text evidence="2">The sequence shown here is derived from an EMBL/GenBank/DDBJ whole genome shotgun (WGS) entry which is preliminary data.</text>
</comment>
<gene>
    <name evidence="2" type="ORF">ABE541_12455</name>
</gene>
<evidence type="ECO:0000313" key="2">
    <source>
        <dbReference type="EMBL" id="MEN5378071.1"/>
    </source>
</evidence>
<proteinExistence type="predicted"/>
<protein>
    <submittedName>
        <fullName evidence="2">Uncharacterized protein</fullName>
    </submittedName>
</protein>
<organism evidence="2 3">
    <name type="scientific">Sphingobacterium kitahiroshimense</name>
    <dbReference type="NCBI Taxonomy" id="470446"/>
    <lineage>
        <taxon>Bacteria</taxon>
        <taxon>Pseudomonadati</taxon>
        <taxon>Bacteroidota</taxon>
        <taxon>Sphingobacteriia</taxon>
        <taxon>Sphingobacteriales</taxon>
        <taxon>Sphingobacteriaceae</taxon>
        <taxon>Sphingobacterium</taxon>
    </lineage>
</organism>
<feature type="chain" id="PRO_5046867858" evidence="1">
    <location>
        <begin position="24"/>
        <end position="201"/>
    </location>
</feature>
<feature type="signal peptide" evidence="1">
    <location>
        <begin position="1"/>
        <end position="23"/>
    </location>
</feature>
<dbReference type="EMBL" id="JBDJNQ010000005">
    <property type="protein sequence ID" value="MEN5378071.1"/>
    <property type="molecule type" value="Genomic_DNA"/>
</dbReference>
<name>A0ABV0BTM1_9SPHI</name>
<reference evidence="2 3" key="1">
    <citation type="submission" date="2024-04" db="EMBL/GenBank/DDBJ databases">
        <title>WGS of bacteria from Torrens River.</title>
        <authorList>
            <person name="Wyrsch E.R."/>
            <person name="Drigo B."/>
        </authorList>
    </citation>
    <scope>NUCLEOTIDE SEQUENCE [LARGE SCALE GENOMIC DNA]</scope>
    <source>
        <strain evidence="2 3">TWI391</strain>
    </source>
</reference>
<evidence type="ECO:0000313" key="3">
    <source>
        <dbReference type="Proteomes" id="UP001409291"/>
    </source>
</evidence>
<keyword evidence="1" id="KW-0732">Signal</keyword>